<keyword evidence="6" id="KW-0809">Transit peptide</keyword>
<evidence type="ECO:0000256" key="2">
    <source>
        <dbReference type="ARBA" id="ARBA00004119"/>
    </source>
</evidence>
<reference evidence="12" key="2">
    <citation type="journal article" date="2008" name="Nucleic Acids Res.">
        <title>The rice annotation project database (RAP-DB): 2008 update.</title>
        <authorList>
            <consortium name="The rice annotation project (RAP)"/>
        </authorList>
    </citation>
    <scope>GENOME REANNOTATION</scope>
    <source>
        <strain evidence="12">cv. Nipponbare</strain>
    </source>
</reference>
<dbReference type="Proteomes" id="UP000000763">
    <property type="component" value="Chromosome 9"/>
</dbReference>
<dbReference type="GO" id="GO:0016020">
    <property type="term" value="C:membrane"/>
    <property type="evidence" value="ECO:0007669"/>
    <property type="project" value="UniProtKB-SubCell"/>
</dbReference>
<evidence type="ECO:0000256" key="7">
    <source>
        <dbReference type="ARBA" id="ARBA00022958"/>
    </source>
</evidence>
<dbReference type="GO" id="GO:0006813">
    <property type="term" value="P:potassium ion transport"/>
    <property type="evidence" value="ECO:0007669"/>
    <property type="project" value="UniProtKB-KW"/>
</dbReference>
<evidence type="ECO:0000256" key="10">
    <source>
        <dbReference type="SAM" id="Phobius"/>
    </source>
</evidence>
<keyword evidence="4" id="KW-0633">Potassium transport</keyword>
<evidence type="ECO:0000256" key="1">
    <source>
        <dbReference type="ARBA" id="ARBA00003198"/>
    </source>
</evidence>
<proteinExistence type="predicted"/>
<keyword evidence="10" id="KW-0472">Membrane</keyword>
<dbReference type="PANTHER" id="PTHR32468">
    <property type="entry name" value="CATION/H + ANTIPORTER"/>
    <property type="match status" value="1"/>
</dbReference>
<keyword evidence="10" id="KW-1133">Transmembrane helix</keyword>
<evidence type="ECO:0000256" key="6">
    <source>
        <dbReference type="ARBA" id="ARBA00022946"/>
    </source>
</evidence>
<evidence type="ECO:0000313" key="11">
    <source>
        <dbReference type="EMBL" id="BAD34347.1"/>
    </source>
</evidence>
<keyword evidence="7" id="KW-0630">Potassium</keyword>
<evidence type="ECO:0000256" key="3">
    <source>
        <dbReference type="ARBA" id="ARBA00022448"/>
    </source>
</evidence>
<feature type="transmembrane region" description="Helical" evidence="10">
    <location>
        <begin position="15"/>
        <end position="33"/>
    </location>
</feature>
<dbReference type="AlphaFoldDB" id="Q69JJ4"/>
<keyword evidence="3" id="KW-0813">Transport</keyword>
<dbReference type="InterPro" id="IPR038770">
    <property type="entry name" value="Na+/solute_symporter_sf"/>
</dbReference>
<evidence type="ECO:0000256" key="4">
    <source>
        <dbReference type="ARBA" id="ARBA00022538"/>
    </source>
</evidence>
<organism evidence="11 12">
    <name type="scientific">Oryza sativa subsp. japonica</name>
    <name type="common">Rice</name>
    <dbReference type="NCBI Taxonomy" id="39947"/>
    <lineage>
        <taxon>Eukaryota</taxon>
        <taxon>Viridiplantae</taxon>
        <taxon>Streptophyta</taxon>
        <taxon>Embryophyta</taxon>
        <taxon>Tracheophyta</taxon>
        <taxon>Spermatophyta</taxon>
        <taxon>Magnoliopsida</taxon>
        <taxon>Liliopsida</taxon>
        <taxon>Poales</taxon>
        <taxon>Poaceae</taxon>
        <taxon>BOP clade</taxon>
        <taxon>Oryzoideae</taxon>
        <taxon>Oryzeae</taxon>
        <taxon>Oryzinae</taxon>
        <taxon>Oryza</taxon>
        <taxon>Oryza sativa</taxon>
    </lineage>
</organism>
<keyword evidence="5" id="KW-0934">Plastid</keyword>
<dbReference type="InterPro" id="IPR050794">
    <property type="entry name" value="CPA2_transporter"/>
</dbReference>
<dbReference type="Gene3D" id="1.20.1530.20">
    <property type="match status" value="1"/>
</dbReference>
<keyword evidence="10" id="KW-0812">Transmembrane</keyword>
<comment type="function">
    <text evidence="1">May function as sodium-coupled metabolite transporter across the chloroplast envelope.</text>
</comment>
<evidence type="ECO:0000256" key="9">
    <source>
        <dbReference type="SAM" id="MobiDB-lite"/>
    </source>
</evidence>
<sequence>MAIKTDLTLLRRSTAHALTITDYLALLVVTLLVDLRGPSLITKLIIRLSLSSFPVIVDALTKLDLLNSELGFFSLNTSLITDVTSWFLHAYFIAAFLITEAKVLTSFATFVLSVAFVAQPAGRRPQHIAQAHPGITREARTTATLASASRRFRLSTAVPDEPPKSSGLGSLCELWWLGFEEGGSGGGEHCSSSSSARAAQSKMRGARDSQIQTLWD</sequence>
<comment type="subcellular location">
    <subcellularLocation>
        <location evidence="2">Plastid</location>
        <location evidence="2">Chloroplast envelope</location>
    </subcellularLocation>
</comment>
<gene>
    <name evidence="11" type="primary">OSJNBa0026C08.25</name>
</gene>
<evidence type="ECO:0000256" key="8">
    <source>
        <dbReference type="ARBA" id="ARBA00023065"/>
    </source>
</evidence>
<keyword evidence="8" id="KW-0406">Ion transport</keyword>
<feature type="transmembrane region" description="Helical" evidence="10">
    <location>
        <begin position="86"/>
        <end position="118"/>
    </location>
</feature>
<feature type="region of interest" description="Disordered" evidence="9">
    <location>
        <begin position="186"/>
        <end position="216"/>
    </location>
</feature>
<accession>Q69JJ4</accession>
<dbReference type="GO" id="GO:0009941">
    <property type="term" value="C:chloroplast envelope"/>
    <property type="evidence" value="ECO:0007669"/>
    <property type="project" value="UniProtKB-SubCell"/>
</dbReference>
<evidence type="ECO:0000256" key="5">
    <source>
        <dbReference type="ARBA" id="ARBA00022640"/>
    </source>
</evidence>
<name>Q69JJ4_ORYSJ</name>
<protein>
    <submittedName>
        <fullName evidence="11">Uncharacterized protein</fullName>
    </submittedName>
</protein>
<evidence type="ECO:0000313" key="12">
    <source>
        <dbReference type="Proteomes" id="UP000000763"/>
    </source>
</evidence>
<dbReference type="EMBL" id="AP006169">
    <property type="protein sequence ID" value="BAD34347.1"/>
    <property type="molecule type" value="Genomic_DNA"/>
</dbReference>
<dbReference type="PANTHER" id="PTHR32468:SF30">
    <property type="entry name" value="OS12G0109150 PROTEIN"/>
    <property type="match status" value="1"/>
</dbReference>
<reference evidence="12" key="1">
    <citation type="journal article" date="2005" name="Nature">
        <title>The map-based sequence of the rice genome.</title>
        <authorList>
            <consortium name="International rice genome sequencing project (IRGSP)"/>
            <person name="Matsumoto T."/>
            <person name="Wu J."/>
            <person name="Kanamori H."/>
            <person name="Katayose Y."/>
            <person name="Fujisawa M."/>
            <person name="Namiki N."/>
            <person name="Mizuno H."/>
            <person name="Yamamoto K."/>
            <person name="Antonio B.A."/>
            <person name="Baba T."/>
            <person name="Sakata K."/>
            <person name="Nagamura Y."/>
            <person name="Aoki H."/>
            <person name="Arikawa K."/>
            <person name="Arita K."/>
            <person name="Bito T."/>
            <person name="Chiden Y."/>
            <person name="Fujitsuka N."/>
            <person name="Fukunaka R."/>
            <person name="Hamada M."/>
            <person name="Harada C."/>
            <person name="Hayashi A."/>
            <person name="Hijishita S."/>
            <person name="Honda M."/>
            <person name="Hosokawa S."/>
            <person name="Ichikawa Y."/>
            <person name="Idonuma A."/>
            <person name="Iijima M."/>
            <person name="Ikeda M."/>
            <person name="Ikeno M."/>
            <person name="Ito K."/>
            <person name="Ito S."/>
            <person name="Ito T."/>
            <person name="Ito Y."/>
            <person name="Ito Y."/>
            <person name="Iwabuchi A."/>
            <person name="Kamiya K."/>
            <person name="Karasawa W."/>
            <person name="Kurita K."/>
            <person name="Katagiri S."/>
            <person name="Kikuta A."/>
            <person name="Kobayashi H."/>
            <person name="Kobayashi N."/>
            <person name="Machita K."/>
            <person name="Maehara T."/>
            <person name="Masukawa M."/>
            <person name="Mizubayashi T."/>
            <person name="Mukai Y."/>
            <person name="Nagasaki H."/>
            <person name="Nagata Y."/>
            <person name="Naito S."/>
            <person name="Nakashima M."/>
            <person name="Nakama Y."/>
            <person name="Nakamichi Y."/>
            <person name="Nakamura M."/>
            <person name="Meguro A."/>
            <person name="Negishi M."/>
            <person name="Ohta I."/>
            <person name="Ohta T."/>
            <person name="Okamoto M."/>
            <person name="Ono N."/>
            <person name="Saji S."/>
            <person name="Sakaguchi M."/>
            <person name="Sakai K."/>
            <person name="Shibata M."/>
            <person name="Shimokawa T."/>
            <person name="Song J."/>
            <person name="Takazaki Y."/>
            <person name="Terasawa K."/>
            <person name="Tsugane M."/>
            <person name="Tsuji K."/>
            <person name="Ueda S."/>
            <person name="Waki K."/>
            <person name="Yamagata H."/>
            <person name="Yamamoto M."/>
            <person name="Yamamoto S."/>
            <person name="Yamane H."/>
            <person name="Yoshiki S."/>
            <person name="Yoshihara R."/>
            <person name="Yukawa K."/>
            <person name="Zhong H."/>
            <person name="Yano M."/>
            <person name="Yuan Q."/>
            <person name="Ouyang S."/>
            <person name="Liu J."/>
            <person name="Jones K.M."/>
            <person name="Gansberger K."/>
            <person name="Moffat K."/>
            <person name="Hill J."/>
            <person name="Bera J."/>
            <person name="Fadrosh D."/>
            <person name="Jin S."/>
            <person name="Johri S."/>
            <person name="Kim M."/>
            <person name="Overton L."/>
            <person name="Reardon M."/>
            <person name="Tsitrin T."/>
            <person name="Vuong H."/>
            <person name="Weaver B."/>
            <person name="Ciecko A."/>
            <person name="Tallon L."/>
            <person name="Jackson J."/>
            <person name="Pai G."/>
            <person name="Aken S.V."/>
            <person name="Utterback T."/>
            <person name="Reidmuller S."/>
            <person name="Feldblyum T."/>
            <person name="Hsiao J."/>
            <person name="Zismann V."/>
            <person name="Iobst S."/>
            <person name="de Vazeille A.R."/>
            <person name="Buell C.R."/>
            <person name="Ying K."/>
            <person name="Li Y."/>
            <person name="Lu T."/>
            <person name="Huang Y."/>
            <person name="Zhao Q."/>
            <person name="Feng Q."/>
            <person name="Zhang L."/>
            <person name="Zhu J."/>
            <person name="Weng Q."/>
            <person name="Mu J."/>
            <person name="Lu Y."/>
            <person name="Fan D."/>
            <person name="Liu Y."/>
            <person name="Guan J."/>
            <person name="Zhang Y."/>
            <person name="Yu S."/>
            <person name="Liu X."/>
            <person name="Zhang Y."/>
            <person name="Hong G."/>
            <person name="Han B."/>
            <person name="Choisne N."/>
            <person name="Demange N."/>
            <person name="Orjeda G."/>
            <person name="Samain S."/>
            <person name="Cattolico L."/>
            <person name="Pelletier E."/>
            <person name="Couloux A."/>
            <person name="Segurens B."/>
            <person name="Wincker P."/>
            <person name="D'Hont A."/>
            <person name="Scarpelli C."/>
            <person name="Weissenbach J."/>
            <person name="Salanoubat M."/>
            <person name="Quetier F."/>
            <person name="Yu Y."/>
            <person name="Kim H.R."/>
            <person name="Rambo T."/>
            <person name="Currie J."/>
            <person name="Collura K."/>
            <person name="Luo M."/>
            <person name="Yang T."/>
            <person name="Ammiraju J.S.S."/>
            <person name="Engler F."/>
            <person name="Soderlund C."/>
            <person name="Wing R.A."/>
            <person name="Palmer L.E."/>
            <person name="de la Bastide M."/>
            <person name="Spiegel L."/>
            <person name="Nascimento L."/>
            <person name="Zutavern T."/>
            <person name="O'Shaughnessy A."/>
            <person name="Dike S."/>
            <person name="Dedhia N."/>
            <person name="Preston R."/>
            <person name="Balija V."/>
            <person name="McCombie W.R."/>
            <person name="Chow T."/>
            <person name="Chen H."/>
            <person name="Chung M."/>
            <person name="Chen C."/>
            <person name="Shaw J."/>
            <person name="Wu H."/>
            <person name="Hsiao K."/>
            <person name="Chao Y."/>
            <person name="Chu M."/>
            <person name="Cheng C."/>
            <person name="Hour A."/>
            <person name="Lee P."/>
            <person name="Lin S."/>
            <person name="Lin Y."/>
            <person name="Liou J."/>
            <person name="Liu S."/>
            <person name="Hsing Y."/>
            <person name="Raghuvanshi S."/>
            <person name="Mohanty A."/>
            <person name="Bharti A.K."/>
            <person name="Gaur A."/>
            <person name="Gupta V."/>
            <person name="Kumar D."/>
            <person name="Ravi V."/>
            <person name="Vij S."/>
            <person name="Kapur A."/>
            <person name="Khurana P."/>
            <person name="Khurana P."/>
            <person name="Khurana J.P."/>
            <person name="Tyagi A.K."/>
            <person name="Gaikwad K."/>
            <person name="Singh A."/>
            <person name="Dalal V."/>
            <person name="Srivastava S."/>
            <person name="Dixit A."/>
            <person name="Pal A.K."/>
            <person name="Ghazi I.A."/>
            <person name="Yadav M."/>
            <person name="Pandit A."/>
            <person name="Bhargava A."/>
            <person name="Sureshbabu K."/>
            <person name="Batra K."/>
            <person name="Sharma T.R."/>
            <person name="Mohapatra T."/>
            <person name="Singh N.K."/>
            <person name="Messing J."/>
            <person name="Nelson A.B."/>
            <person name="Fuks G."/>
            <person name="Kavchok S."/>
            <person name="Keizer G."/>
            <person name="Linton E."/>
            <person name="Llaca V."/>
            <person name="Song R."/>
            <person name="Tanyolac B."/>
            <person name="Young S."/>
            <person name="Ho-Il K."/>
            <person name="Hahn J.H."/>
            <person name="Sangsakoo G."/>
            <person name="Vanavichit A."/>
            <person name="de Mattos Luiz.A.T."/>
            <person name="Zimmer P.D."/>
            <person name="Malone G."/>
            <person name="Dellagostin O."/>
            <person name="de Oliveira A.C."/>
            <person name="Bevan M."/>
            <person name="Bancroft I."/>
            <person name="Minx P."/>
            <person name="Cordum H."/>
            <person name="Wilson R."/>
            <person name="Cheng Z."/>
            <person name="Jin W."/>
            <person name="Jiang J."/>
            <person name="Leong S.A."/>
            <person name="Iwama H."/>
            <person name="Gojobori T."/>
            <person name="Itoh T."/>
            <person name="Niimura Y."/>
            <person name="Fujii Y."/>
            <person name="Habara T."/>
            <person name="Sakai H."/>
            <person name="Sato Y."/>
            <person name="Wilson G."/>
            <person name="Kumar K."/>
            <person name="McCouch S."/>
            <person name="Juretic N."/>
            <person name="Hoen D."/>
            <person name="Wright S."/>
            <person name="Bruskiewich R."/>
            <person name="Bureau T."/>
            <person name="Miyao A."/>
            <person name="Hirochika H."/>
            <person name="Nishikawa T."/>
            <person name="Kadowaki K."/>
            <person name="Sugiura M."/>
            <person name="Burr B."/>
            <person name="Sasaki T."/>
        </authorList>
    </citation>
    <scope>NUCLEOTIDE SEQUENCE [LARGE SCALE GENOMIC DNA]</scope>
    <source>
        <strain evidence="12">cv. Nipponbare</strain>
    </source>
</reference>